<evidence type="ECO:0000313" key="2">
    <source>
        <dbReference type="EMBL" id="ASV33508.1"/>
    </source>
</evidence>
<dbReference type="AlphaFoldDB" id="A0AAC9YGJ8"/>
<dbReference type="Proteomes" id="UP000792865">
    <property type="component" value="Chromosome"/>
</dbReference>
<proteinExistence type="predicted"/>
<dbReference type="RefSeq" id="WP_095034240.1">
    <property type="nucleotide sequence ID" value="NZ_CAWNYN010000001.1"/>
</dbReference>
<organism evidence="2 3">
    <name type="scientific">Candidatus Williamhamiltonella defendens</name>
    <dbReference type="NCBI Taxonomy" id="138072"/>
    <lineage>
        <taxon>Bacteria</taxon>
        <taxon>Pseudomonadati</taxon>
        <taxon>Pseudomonadota</taxon>
        <taxon>Gammaproteobacteria</taxon>
        <taxon>Enterobacterales</taxon>
        <taxon>Enterobacteriaceae</taxon>
        <taxon>aphid secondary symbionts</taxon>
        <taxon>Candidatus Williamhamiltonella</taxon>
    </lineage>
</organism>
<feature type="region of interest" description="Disordered" evidence="1">
    <location>
        <begin position="193"/>
        <end position="412"/>
    </location>
</feature>
<accession>A0AAC9YGJ8</accession>
<feature type="compositionally biased region" description="Polar residues" evidence="1">
    <location>
        <begin position="403"/>
        <end position="412"/>
    </location>
</feature>
<gene>
    <name evidence="2" type="ORF">CJJ18_05065</name>
</gene>
<feature type="compositionally biased region" description="Low complexity" evidence="1">
    <location>
        <begin position="333"/>
        <end position="346"/>
    </location>
</feature>
<protein>
    <submittedName>
        <fullName evidence="2">Uncharacterized protein</fullName>
    </submittedName>
</protein>
<dbReference type="EMBL" id="CP022932">
    <property type="protein sequence ID" value="ASV33508.1"/>
    <property type="molecule type" value="Genomic_DNA"/>
</dbReference>
<sequence length="412" mass="45567">MLKKVKLINDEVSFQNQYPEFNSKWSENFARKAVVSSLDPVTNLLMKEEEKFFNDNNDQPQRKITEWFYRKNSKGNERLYQKKITLLKENGEIKDSAIFDKNGNKITTFIEPSLNPDKSSAHHLLDNQGVAVSNANANTVIEDLIAPLSLRHKNMTLILFDLLKALMQDQPDDIKVSFGKYLMKLLEPSANKAPVVKKEPHQDNAQVEPEAEATEETSAKANTEPHQDNAQVEPEAEATEETSAKANTEPHQDNAQVEPEAEATEETSAKANTEPHQDNAQVEPEAEATEETSTKANTEPHQDNAQVEPEAEAAEETSTKANTEPHQDNAQVGSEAGAAEETSAKANTEPHQDNAQVEPEAEATEETSTKANTEPHQDNAQVEPEAEATEETSAKANTEPHQDNAQVRSEAG</sequence>
<name>A0AAC9YGJ8_9ENTR</name>
<evidence type="ECO:0000256" key="1">
    <source>
        <dbReference type="SAM" id="MobiDB-lite"/>
    </source>
</evidence>
<reference evidence="2" key="1">
    <citation type="submission" date="2017-08" db="EMBL/GenBank/DDBJ databases">
        <title>Genome sequence of Candidatus Hamiltonella defensa from Acyrthosiphon pisum strain MI47.</title>
        <authorList>
            <person name="Patel V.A."/>
            <person name="Chevignon G."/>
            <person name="Russell J.A."/>
            <person name="Oliver K.M."/>
        </authorList>
    </citation>
    <scope>NUCLEOTIDE SEQUENCE</scope>
    <source>
        <strain evidence="2">MI47</strain>
    </source>
</reference>
<evidence type="ECO:0000313" key="3">
    <source>
        <dbReference type="Proteomes" id="UP000792865"/>
    </source>
</evidence>